<comment type="subcellular location">
    <subcellularLocation>
        <location evidence="1">Cell membrane</location>
        <topology evidence="1">Multi-pass membrane protein</topology>
    </subcellularLocation>
</comment>
<gene>
    <name evidence="8" type="ORF">SAMN06296416_102199</name>
</gene>
<keyword evidence="9" id="KW-1185">Reference proteome</keyword>
<evidence type="ECO:0000313" key="8">
    <source>
        <dbReference type="EMBL" id="SOD53023.1"/>
    </source>
</evidence>
<name>A0A286D2Y3_9GAMM</name>
<dbReference type="InterPro" id="IPR032808">
    <property type="entry name" value="DoxX"/>
</dbReference>
<dbReference type="PANTHER" id="PTHR33452:SF1">
    <property type="entry name" value="INNER MEMBRANE PROTEIN YPHA-RELATED"/>
    <property type="match status" value="1"/>
</dbReference>
<proteinExistence type="inferred from homology"/>
<comment type="similarity">
    <text evidence="2">Belongs to the DoxX family.</text>
</comment>
<sequence>MCSGGDDLPMISASATSLPRGRQRMEWWEDLALAALRVLVGGFLVWGVADNIASAERMSEFAAFLAYHRFPYPSLLAPLSVWVQCLCGLAFISGLGFRTAGIFCAANFIVAVAMVDAHAGIRAAFPASVLAMLGFYFSARGPGRYALGRRRRQEDGGVSGPGNPASP</sequence>
<feature type="transmembrane region" description="Helical" evidence="7">
    <location>
        <begin position="69"/>
        <end position="92"/>
    </location>
</feature>
<keyword evidence="5 7" id="KW-1133">Transmembrane helix</keyword>
<evidence type="ECO:0000256" key="4">
    <source>
        <dbReference type="ARBA" id="ARBA00022692"/>
    </source>
</evidence>
<dbReference type="Pfam" id="PF07681">
    <property type="entry name" value="DoxX"/>
    <property type="match status" value="1"/>
</dbReference>
<dbReference type="Proteomes" id="UP000219374">
    <property type="component" value="Unassembled WGS sequence"/>
</dbReference>
<dbReference type="AlphaFoldDB" id="A0A286D2Y3"/>
<dbReference type="EMBL" id="OCND01000002">
    <property type="protein sequence ID" value="SOD53023.1"/>
    <property type="molecule type" value="Genomic_DNA"/>
</dbReference>
<feature type="transmembrane region" description="Helical" evidence="7">
    <location>
        <begin position="121"/>
        <end position="139"/>
    </location>
</feature>
<accession>A0A286D2Y3</accession>
<feature type="transmembrane region" description="Helical" evidence="7">
    <location>
        <begin position="31"/>
        <end position="49"/>
    </location>
</feature>
<evidence type="ECO:0000256" key="1">
    <source>
        <dbReference type="ARBA" id="ARBA00004651"/>
    </source>
</evidence>
<dbReference type="InterPro" id="IPR051907">
    <property type="entry name" value="DoxX-like_oxidoreductase"/>
</dbReference>
<dbReference type="PANTHER" id="PTHR33452">
    <property type="entry name" value="OXIDOREDUCTASE CATD-RELATED"/>
    <property type="match status" value="1"/>
</dbReference>
<evidence type="ECO:0000256" key="2">
    <source>
        <dbReference type="ARBA" id="ARBA00006679"/>
    </source>
</evidence>
<keyword evidence="6 7" id="KW-0472">Membrane</keyword>
<evidence type="ECO:0000256" key="6">
    <source>
        <dbReference type="ARBA" id="ARBA00023136"/>
    </source>
</evidence>
<keyword evidence="4 7" id="KW-0812">Transmembrane</keyword>
<dbReference type="GO" id="GO:0005886">
    <property type="term" value="C:plasma membrane"/>
    <property type="evidence" value="ECO:0007669"/>
    <property type="project" value="UniProtKB-SubCell"/>
</dbReference>
<protein>
    <submittedName>
        <fullName evidence="8">Uncharacterized membrane protein YphA, DoxX/SURF4 family</fullName>
    </submittedName>
</protein>
<organism evidence="8 9">
    <name type="scientific">Pseudoxanthomonas wuyuanensis</name>
    <dbReference type="NCBI Taxonomy" id="1073196"/>
    <lineage>
        <taxon>Bacteria</taxon>
        <taxon>Pseudomonadati</taxon>
        <taxon>Pseudomonadota</taxon>
        <taxon>Gammaproteobacteria</taxon>
        <taxon>Lysobacterales</taxon>
        <taxon>Lysobacteraceae</taxon>
        <taxon>Pseudoxanthomonas</taxon>
    </lineage>
</organism>
<evidence type="ECO:0000313" key="9">
    <source>
        <dbReference type="Proteomes" id="UP000219374"/>
    </source>
</evidence>
<evidence type="ECO:0000256" key="5">
    <source>
        <dbReference type="ARBA" id="ARBA00022989"/>
    </source>
</evidence>
<evidence type="ECO:0000256" key="7">
    <source>
        <dbReference type="SAM" id="Phobius"/>
    </source>
</evidence>
<reference evidence="8 9" key="1">
    <citation type="submission" date="2017-09" db="EMBL/GenBank/DDBJ databases">
        <authorList>
            <person name="Ehlers B."/>
            <person name="Leendertz F.H."/>
        </authorList>
    </citation>
    <scope>NUCLEOTIDE SEQUENCE [LARGE SCALE GENOMIC DNA]</scope>
    <source>
        <strain evidence="8 9">CGMCC 1.10978</strain>
    </source>
</reference>
<keyword evidence="3" id="KW-1003">Cell membrane</keyword>
<evidence type="ECO:0000256" key="3">
    <source>
        <dbReference type="ARBA" id="ARBA00022475"/>
    </source>
</evidence>